<dbReference type="PANTHER" id="PTHR41247">
    <property type="entry name" value="HTH-TYPE TRANSCRIPTIONAL REPRESSOR YCNK"/>
    <property type="match status" value="1"/>
</dbReference>
<keyword evidence="1" id="KW-0472">Membrane</keyword>
<keyword evidence="1" id="KW-0812">Transmembrane</keyword>
<proteinExistence type="predicted"/>
<dbReference type="RefSeq" id="WP_308427896.1">
    <property type="nucleotide sequence ID" value="NZ_BMWS01000011.1"/>
</dbReference>
<dbReference type="PANTHER" id="PTHR41247:SF1">
    <property type="entry name" value="HTH-TYPE TRANSCRIPTIONAL REPRESSOR YCNK"/>
    <property type="match status" value="1"/>
</dbReference>
<accession>A0A918JUY4</accession>
<organism evidence="2 3">
    <name type="scientific">Aquimarina muelleri</name>
    <dbReference type="NCBI Taxonomy" id="279356"/>
    <lineage>
        <taxon>Bacteria</taxon>
        <taxon>Pseudomonadati</taxon>
        <taxon>Bacteroidota</taxon>
        <taxon>Flavobacteriia</taxon>
        <taxon>Flavobacteriales</taxon>
        <taxon>Flavobacteriaceae</taxon>
        <taxon>Aquimarina</taxon>
    </lineage>
</organism>
<dbReference type="Proteomes" id="UP000601108">
    <property type="component" value="Unassembled WGS sequence"/>
</dbReference>
<comment type="caution">
    <text evidence="2">The sequence shown here is derived from an EMBL/GenBank/DDBJ whole genome shotgun (WGS) entry which is preliminary data.</text>
</comment>
<protein>
    <recommendedName>
        <fullName evidence="4">Copper chaperone NosL</fullName>
    </recommendedName>
</protein>
<gene>
    <name evidence="2" type="ORF">GCM10007384_18920</name>
</gene>
<evidence type="ECO:0008006" key="4">
    <source>
        <dbReference type="Google" id="ProtNLM"/>
    </source>
</evidence>
<evidence type="ECO:0000256" key="1">
    <source>
        <dbReference type="SAM" id="Phobius"/>
    </source>
</evidence>
<evidence type="ECO:0000313" key="3">
    <source>
        <dbReference type="Proteomes" id="UP000601108"/>
    </source>
</evidence>
<evidence type="ECO:0000313" key="2">
    <source>
        <dbReference type="EMBL" id="GGX17741.1"/>
    </source>
</evidence>
<feature type="transmembrane region" description="Helical" evidence="1">
    <location>
        <begin position="170"/>
        <end position="188"/>
    </location>
</feature>
<dbReference type="EMBL" id="BMWS01000011">
    <property type="protein sequence ID" value="GGX17741.1"/>
    <property type="molecule type" value="Genomic_DNA"/>
</dbReference>
<name>A0A918JUY4_9FLAO</name>
<feature type="transmembrane region" description="Helical" evidence="1">
    <location>
        <begin position="7"/>
        <end position="26"/>
    </location>
</feature>
<keyword evidence="3" id="KW-1185">Reference proteome</keyword>
<sequence length="347" mass="39666">MQISKLVMILGALLIVTLFLFPLWNITLEAPQYPTPLGMDIYINDFSDAHPHDIKNINLMNHYVGMQYIPETIPEFKIFPWVIGLMATLGVLIGLFTNYKWYLRWFILMSIFAIAGIYDFYLWEHDYGHNLDPKAILKFTNSDGTVMGFQPPIFGSKDILNFKVHSYPKLGAYFLAMGIALTFIAYILGKKKTKKRMLISKNKVKKSVFTLFSFALVFTSCNTGPKAIDYGTDSCYFCQMTIVDKLHAAEIITKKGKVYKFDATECMINNLKDIDTATIDMYLSVDYTNPEILIDATKATFLISKNIPSPMGAYLSTFKHKEDAISKKKEKGGEIYTWKELQIKLKK</sequence>
<feature type="transmembrane region" description="Helical" evidence="1">
    <location>
        <begin position="78"/>
        <end position="96"/>
    </location>
</feature>
<dbReference type="InterPro" id="IPR008719">
    <property type="entry name" value="N2O_reductase_NosL"/>
</dbReference>
<dbReference type="AlphaFoldDB" id="A0A918JUY4"/>
<keyword evidence="1" id="KW-1133">Transmembrane helix</keyword>
<dbReference type="Pfam" id="PF05573">
    <property type="entry name" value="NosL"/>
    <property type="match status" value="1"/>
</dbReference>
<dbReference type="SUPFAM" id="SSF160387">
    <property type="entry name" value="NosL/MerB-like"/>
    <property type="match status" value="1"/>
</dbReference>
<reference evidence="2 3" key="1">
    <citation type="journal article" date="2014" name="Int. J. Syst. Evol. Microbiol.">
        <title>Complete genome sequence of Corynebacterium casei LMG S-19264T (=DSM 44701T), isolated from a smear-ripened cheese.</title>
        <authorList>
            <consortium name="US DOE Joint Genome Institute (JGI-PGF)"/>
            <person name="Walter F."/>
            <person name="Albersmeier A."/>
            <person name="Kalinowski J."/>
            <person name="Ruckert C."/>
        </authorList>
    </citation>
    <scope>NUCLEOTIDE SEQUENCE [LARGE SCALE GENOMIC DNA]</scope>
    <source>
        <strain evidence="2 3">KCTC 12285</strain>
    </source>
</reference>
<feature type="transmembrane region" description="Helical" evidence="1">
    <location>
        <begin position="103"/>
        <end position="123"/>
    </location>
</feature>